<feature type="region of interest" description="Disordered" evidence="3">
    <location>
        <begin position="203"/>
        <end position="253"/>
    </location>
</feature>
<dbReference type="PANTHER" id="PTHR38340">
    <property type="entry name" value="S-LAYER PROTEIN"/>
    <property type="match status" value="1"/>
</dbReference>
<comment type="subcellular location">
    <subcellularLocation>
        <location evidence="1">Secreted</location>
    </subcellularLocation>
</comment>
<dbReference type="PROSITE" id="PS00330">
    <property type="entry name" value="HEMOLYSIN_CALCIUM"/>
    <property type="match status" value="4"/>
</dbReference>
<dbReference type="InterPro" id="IPR019960">
    <property type="entry name" value="T1SS_VCA0849"/>
</dbReference>
<evidence type="ECO:0000313" key="5">
    <source>
        <dbReference type="Proteomes" id="UP000216998"/>
    </source>
</evidence>
<reference evidence="4 5" key="1">
    <citation type="submission" date="2017-07" db="EMBL/GenBank/DDBJ databases">
        <title>Niveispirillum cyanobacteriorum sp. nov., isolated from cyanobacterial aggregates in a eutrophic lake.</title>
        <authorList>
            <person name="Cai H."/>
        </authorList>
    </citation>
    <scope>NUCLEOTIDE SEQUENCE [LARGE SCALE GENOMIC DNA]</scope>
    <source>
        <strain evidence="5">TH1-14</strain>
    </source>
</reference>
<name>A0A255YW64_9PROT</name>
<dbReference type="Proteomes" id="UP000216998">
    <property type="component" value="Unassembled WGS sequence"/>
</dbReference>
<dbReference type="NCBIfam" id="TIGR03661">
    <property type="entry name" value="T1SS_VCA0849"/>
    <property type="match status" value="1"/>
</dbReference>
<organism evidence="4 5">
    <name type="scientific">Niveispirillum lacus</name>
    <dbReference type="NCBI Taxonomy" id="1981099"/>
    <lineage>
        <taxon>Bacteria</taxon>
        <taxon>Pseudomonadati</taxon>
        <taxon>Pseudomonadota</taxon>
        <taxon>Alphaproteobacteria</taxon>
        <taxon>Rhodospirillales</taxon>
        <taxon>Azospirillaceae</taxon>
        <taxon>Niveispirillum</taxon>
    </lineage>
</organism>
<evidence type="ECO:0000313" key="4">
    <source>
        <dbReference type="EMBL" id="OYQ33421.1"/>
    </source>
</evidence>
<dbReference type="SUPFAM" id="SSF51120">
    <property type="entry name" value="beta-Roll"/>
    <property type="match status" value="5"/>
</dbReference>
<comment type="caution">
    <text evidence="4">The sequence shown here is derived from an EMBL/GenBank/DDBJ whole genome shotgun (WGS) entry which is preliminary data.</text>
</comment>
<dbReference type="PRINTS" id="PR00313">
    <property type="entry name" value="CABNDNGRPT"/>
</dbReference>
<evidence type="ECO:0000256" key="3">
    <source>
        <dbReference type="SAM" id="MobiDB-lite"/>
    </source>
</evidence>
<dbReference type="GO" id="GO:0005576">
    <property type="term" value="C:extracellular region"/>
    <property type="evidence" value="ECO:0007669"/>
    <property type="project" value="UniProtKB-SubCell"/>
</dbReference>
<dbReference type="InterPro" id="IPR050557">
    <property type="entry name" value="RTX_toxin/Mannuronan_C5-epim"/>
</dbReference>
<evidence type="ECO:0000256" key="2">
    <source>
        <dbReference type="ARBA" id="ARBA00022525"/>
    </source>
</evidence>
<dbReference type="InterPro" id="IPR011049">
    <property type="entry name" value="Serralysin-like_metalloprot_C"/>
</dbReference>
<keyword evidence="5" id="KW-1185">Reference proteome</keyword>
<accession>A0A255YW64</accession>
<dbReference type="InterPro" id="IPR018511">
    <property type="entry name" value="Hemolysin-typ_Ca-bd_CS"/>
</dbReference>
<evidence type="ECO:0008006" key="6">
    <source>
        <dbReference type="Google" id="ProtNLM"/>
    </source>
</evidence>
<feature type="compositionally biased region" description="Low complexity" evidence="3">
    <location>
        <begin position="225"/>
        <end position="239"/>
    </location>
</feature>
<dbReference type="Gene3D" id="2.150.10.10">
    <property type="entry name" value="Serralysin-like metalloprotease, C-terminal"/>
    <property type="match status" value="4"/>
</dbReference>
<dbReference type="InterPro" id="IPR001343">
    <property type="entry name" value="Hemolysn_Ca-bd"/>
</dbReference>
<sequence length="779" mass="80444">MITITDVSSVNGGAGNDTISGGMAFAWVYGDDGDDVITIGRTQTVDGGAGNDILTIGSGTVTGGAGQDRFIINPTVDSSSNRLSAVTITDFASGATGEVLDLTNIVPLLAGPRGASPFGTHLWIEALAGGTTRIIVDRDAAGNQYDRETLVVLDSVFANDLVAANFASGWVPTRDKTVSDNTQTGTVASETLAGGWGNDTIAGGAGNDTISDTAGNNQLSGGDGNDTLTGGNGNDTLSGDAGDDLLIGGMGTDQLNGGDGNDRLIASGASSTLDGGLGNDTLEAAGSGSVLIGGAGDDTLTATGAQSTLRGGDGNDVLSANTSSQVFGEGGNDTITGSGTADGGVGDDVLRLTSGQMTGGAGADRFVLDGVTLTYSGYWQYYGVRSVTITDFDVNGGDVIDLSVILRTVYGYEGGNPFGPYLRLQQDGADTLITLDPDAGGLPQTNADRGVLARLQNVQVSNLTSSHFSPSFDLSVLAQYNPQTLNGGDGNDLLRGGLGEDSLSGGKGSDLLIGGAGNDIQRGGDGLDAAYFKAPPGNATVVSVQQRTDASGATYFVVYDQRVTGEGTDTLYGVEIGIFNNTILPLIAPQRWTPYQPYEQGQFDNAAYLALYPDVAAAVAAGVYKTGEEHYLAFGRAENRASPAVENGTLVLFDSTFYRLTNPDVDQAIRNGTVIDAWTHYKQFGAREGRDPNIMFDADWYLASNPDVAAAVARGGIDALTHFANYGWKEGRDPSRWFDISAYLAANPDVAAVQGLNPLLHYLAYGYHEGRLTTFTELG</sequence>
<dbReference type="EMBL" id="NOXU01000030">
    <property type="protein sequence ID" value="OYQ33421.1"/>
    <property type="molecule type" value="Genomic_DNA"/>
</dbReference>
<dbReference type="PANTHER" id="PTHR38340:SF1">
    <property type="entry name" value="S-LAYER PROTEIN"/>
    <property type="match status" value="1"/>
</dbReference>
<proteinExistence type="predicted"/>
<feature type="compositionally biased region" description="Polar residues" evidence="3">
    <location>
        <begin position="208"/>
        <end position="218"/>
    </location>
</feature>
<dbReference type="Pfam" id="PF00353">
    <property type="entry name" value="HemolysinCabind"/>
    <property type="match status" value="5"/>
</dbReference>
<evidence type="ECO:0000256" key="1">
    <source>
        <dbReference type="ARBA" id="ARBA00004613"/>
    </source>
</evidence>
<protein>
    <recommendedName>
        <fullName evidence="6">Calcium-binding protein</fullName>
    </recommendedName>
</protein>
<gene>
    <name evidence="4" type="ORF">CHU95_13495</name>
</gene>
<keyword evidence="2" id="KW-0964">Secreted</keyword>
<dbReference type="AlphaFoldDB" id="A0A255YW64"/>
<dbReference type="GO" id="GO:0005509">
    <property type="term" value="F:calcium ion binding"/>
    <property type="evidence" value="ECO:0007669"/>
    <property type="project" value="InterPro"/>
</dbReference>